<organism evidence="6 7">
    <name type="scientific">Peteryoungia algae</name>
    <dbReference type="NCBI Taxonomy" id="2919917"/>
    <lineage>
        <taxon>Bacteria</taxon>
        <taxon>Pseudomonadati</taxon>
        <taxon>Pseudomonadota</taxon>
        <taxon>Alphaproteobacteria</taxon>
        <taxon>Hyphomicrobiales</taxon>
        <taxon>Rhizobiaceae</taxon>
        <taxon>Peteryoungia</taxon>
    </lineage>
</organism>
<dbReference type="PANTHER" id="PTHR33337">
    <property type="entry name" value="GFA DOMAIN-CONTAINING PROTEIN"/>
    <property type="match status" value="1"/>
</dbReference>
<evidence type="ECO:0000256" key="3">
    <source>
        <dbReference type="ARBA" id="ARBA00022833"/>
    </source>
</evidence>
<name>A0ABT0D0H1_9HYPH</name>
<dbReference type="Gene3D" id="3.90.1590.10">
    <property type="entry name" value="glutathione-dependent formaldehyde- activating enzyme (gfa)"/>
    <property type="match status" value="1"/>
</dbReference>
<sequence length="132" mass="14253">MTDDKTGRCLCGAVTITVTGKLGPVSYCHCTQCRRQTGLYYATTDAALSEVEISGRDRIGAFRASPGAERAFCRDCGSPLYWKADGEQRMSLMAGLFPNPTGLEGGYHIYCADKGDFYEIDDGLPQYPAGSS</sequence>
<comment type="similarity">
    <text evidence="1">Belongs to the Gfa family.</text>
</comment>
<dbReference type="InterPro" id="IPR006913">
    <property type="entry name" value="CENP-V/GFA"/>
</dbReference>
<dbReference type="EMBL" id="JALAYX010000003">
    <property type="protein sequence ID" value="MCJ8238909.1"/>
    <property type="molecule type" value="Genomic_DNA"/>
</dbReference>
<dbReference type="PANTHER" id="PTHR33337:SF40">
    <property type="entry name" value="CENP-V_GFA DOMAIN-CONTAINING PROTEIN-RELATED"/>
    <property type="match status" value="1"/>
</dbReference>
<evidence type="ECO:0000256" key="1">
    <source>
        <dbReference type="ARBA" id="ARBA00005495"/>
    </source>
</evidence>
<evidence type="ECO:0000256" key="2">
    <source>
        <dbReference type="ARBA" id="ARBA00022723"/>
    </source>
</evidence>
<dbReference type="PROSITE" id="PS51891">
    <property type="entry name" value="CENP_V_GFA"/>
    <property type="match status" value="1"/>
</dbReference>
<accession>A0ABT0D0H1</accession>
<dbReference type="InterPro" id="IPR011057">
    <property type="entry name" value="Mss4-like_sf"/>
</dbReference>
<dbReference type="RefSeq" id="WP_245136697.1">
    <property type="nucleotide sequence ID" value="NZ_CP128477.1"/>
</dbReference>
<dbReference type="Pfam" id="PF04828">
    <property type="entry name" value="GFA"/>
    <property type="match status" value="1"/>
</dbReference>
<evidence type="ECO:0000259" key="5">
    <source>
        <dbReference type="PROSITE" id="PS51891"/>
    </source>
</evidence>
<protein>
    <submittedName>
        <fullName evidence="6">GFA family protein</fullName>
    </submittedName>
</protein>
<keyword evidence="3" id="KW-0862">Zinc</keyword>
<keyword evidence="4" id="KW-0456">Lyase</keyword>
<keyword evidence="2" id="KW-0479">Metal-binding</keyword>
<evidence type="ECO:0000313" key="6">
    <source>
        <dbReference type="EMBL" id="MCJ8238909.1"/>
    </source>
</evidence>
<keyword evidence="7" id="KW-1185">Reference proteome</keyword>
<proteinExistence type="inferred from homology"/>
<dbReference type="Proteomes" id="UP001522662">
    <property type="component" value="Unassembled WGS sequence"/>
</dbReference>
<feature type="domain" description="CENP-V/GFA" evidence="5">
    <location>
        <begin position="5"/>
        <end position="128"/>
    </location>
</feature>
<gene>
    <name evidence="6" type="ORF">MKJ03_11265</name>
</gene>
<reference evidence="6 7" key="1">
    <citation type="submission" date="2022-03" db="EMBL/GenBank/DDBJ databases">
        <title>Rhizobium SSM4.3 sp. nov., isolated from Sediment (Gouqi Island).</title>
        <authorList>
            <person name="Chen G."/>
        </authorList>
    </citation>
    <scope>NUCLEOTIDE SEQUENCE [LARGE SCALE GENOMIC DNA]</scope>
    <source>
        <strain evidence="6 7">SSM4.3</strain>
    </source>
</reference>
<dbReference type="SUPFAM" id="SSF51316">
    <property type="entry name" value="Mss4-like"/>
    <property type="match status" value="1"/>
</dbReference>
<evidence type="ECO:0000256" key="4">
    <source>
        <dbReference type="ARBA" id="ARBA00023239"/>
    </source>
</evidence>
<evidence type="ECO:0000313" key="7">
    <source>
        <dbReference type="Proteomes" id="UP001522662"/>
    </source>
</evidence>
<comment type="caution">
    <text evidence="6">The sequence shown here is derived from an EMBL/GenBank/DDBJ whole genome shotgun (WGS) entry which is preliminary data.</text>
</comment>